<protein>
    <submittedName>
        <fullName evidence="3">GAF sensor-containing diguanylate cyclase/phosphodiesterase</fullName>
        <ecNumber evidence="3">3.1.4.52</ecNumber>
    </submittedName>
</protein>
<name>A0A2X4WQJ1_LEDLE</name>
<dbReference type="Pfam" id="PF01590">
    <property type="entry name" value="GAF"/>
    <property type="match status" value="1"/>
</dbReference>
<sequence>MLSIDNFEEGGEGMDEQQAPCVLLYHMQSRIYTAISDRSNVLKENSKQIEQQFKWVNEATDKSFHMDLGDRCYEVTAVPFQQDSILIYMFPHNRGELYLSMEHEKMLRLQQHQLFELAKSKMISQGAIQSLIEDICETISSVMDSDRVSIWLFNEKNTVLNCQYSYNRHTNEEYFSEWTLELKDLPMYFEQILNKRFFVVEDVMADQRVSGLKQMDFYQRDKIHSLLDTPIVLSTGIKGVLCCESFSKRKWSELNQAIVGTFVDMISFLFERLQRIELEEEIRKLAYVNQLTGLSNHHAFLELVNEEMLKMDPNEKGFMVYLKLDQFTNIQDVLGHSGGDEVIIHTANRMQELFYHNGILGHIGFDHFAIFLSTTNDHLTADSIEQMTNQLLQPMYVMRQEVYMTHSYGVSIYPDHGKDAKSCLQTAQIALNMGRKRNIRNVKAIFTDDMLTVMADDLNVEMNLRRALDLDEFELYYQPQIDCQSGKVIGFESLIRWNHPERGLVSPVEFINLAESTGLIIPIGEWVITQAFQQLEKWNVNKQVEFTLSVNISPRHFLDVRLYDFLKQSLETYQVNPKNLNIEITENVAMEGLTQVQYRMSKLHELGITVSIDDFGTGFSAFQYLQHFPVQGIKIDRQFIRDIAENEKSMGITKTIIDLGKMMKLNIISEGVETVEQWEILKKLGCPQLQGYYFSKPMPLKEIENWLNQYQH</sequence>
<dbReference type="STRING" id="1348624.GCA_001591545_02285"/>
<evidence type="ECO:0000259" key="1">
    <source>
        <dbReference type="PROSITE" id="PS50883"/>
    </source>
</evidence>
<dbReference type="Pfam" id="PF00990">
    <property type="entry name" value="GGDEF"/>
    <property type="match status" value="1"/>
</dbReference>
<dbReference type="SUPFAM" id="SSF55781">
    <property type="entry name" value="GAF domain-like"/>
    <property type="match status" value="1"/>
</dbReference>
<dbReference type="EMBL" id="LS483476">
    <property type="protein sequence ID" value="SQI61928.1"/>
    <property type="molecule type" value="Genomic_DNA"/>
</dbReference>
<organism evidence="3 4">
    <name type="scientific">Lederbergia lenta</name>
    <name type="common">Bacillus lentus</name>
    <dbReference type="NCBI Taxonomy" id="1467"/>
    <lineage>
        <taxon>Bacteria</taxon>
        <taxon>Bacillati</taxon>
        <taxon>Bacillota</taxon>
        <taxon>Bacilli</taxon>
        <taxon>Bacillales</taxon>
        <taxon>Bacillaceae</taxon>
        <taxon>Lederbergia</taxon>
    </lineage>
</organism>
<dbReference type="Proteomes" id="UP000249134">
    <property type="component" value="Chromosome 1"/>
</dbReference>
<dbReference type="PANTHER" id="PTHR33121:SF70">
    <property type="entry name" value="SIGNALING PROTEIN YKOW"/>
    <property type="match status" value="1"/>
</dbReference>
<keyword evidence="4" id="KW-1185">Reference proteome</keyword>
<feature type="domain" description="EAL" evidence="1">
    <location>
        <begin position="457"/>
        <end position="711"/>
    </location>
</feature>
<dbReference type="PROSITE" id="PS50883">
    <property type="entry name" value="EAL"/>
    <property type="match status" value="1"/>
</dbReference>
<dbReference type="FunFam" id="3.20.20.450:FF:000001">
    <property type="entry name" value="Cyclic di-GMP phosphodiesterase yahA"/>
    <property type="match status" value="1"/>
</dbReference>
<dbReference type="PROSITE" id="PS50887">
    <property type="entry name" value="GGDEF"/>
    <property type="match status" value="1"/>
</dbReference>
<evidence type="ECO:0000313" key="4">
    <source>
        <dbReference type="Proteomes" id="UP000249134"/>
    </source>
</evidence>
<evidence type="ECO:0000313" key="3">
    <source>
        <dbReference type="EMBL" id="SQI61928.1"/>
    </source>
</evidence>
<dbReference type="InterPro" id="IPR043128">
    <property type="entry name" value="Rev_trsase/Diguanyl_cyclase"/>
</dbReference>
<dbReference type="Gene3D" id="3.20.20.450">
    <property type="entry name" value="EAL domain"/>
    <property type="match status" value="1"/>
</dbReference>
<dbReference type="InterPro" id="IPR000160">
    <property type="entry name" value="GGDEF_dom"/>
</dbReference>
<dbReference type="NCBIfam" id="TIGR00254">
    <property type="entry name" value="GGDEF"/>
    <property type="match status" value="1"/>
</dbReference>
<gene>
    <name evidence="3" type="primary">gmr</name>
    <name evidence="3" type="ORF">NCTC4824_03496</name>
</gene>
<dbReference type="KEGG" id="blen:NCTC4824_03496"/>
<dbReference type="GO" id="GO:0071111">
    <property type="term" value="F:cyclic-guanylate-specific phosphodiesterase activity"/>
    <property type="evidence" value="ECO:0007669"/>
    <property type="project" value="UniProtKB-EC"/>
</dbReference>
<dbReference type="CDD" id="cd01948">
    <property type="entry name" value="EAL"/>
    <property type="match status" value="1"/>
</dbReference>
<dbReference type="InterPro" id="IPR050706">
    <property type="entry name" value="Cyclic-di-GMP_PDE-like"/>
</dbReference>
<dbReference type="SUPFAM" id="SSF141868">
    <property type="entry name" value="EAL domain-like"/>
    <property type="match status" value="1"/>
</dbReference>
<accession>A0A2X4WQJ1</accession>
<dbReference type="PANTHER" id="PTHR33121">
    <property type="entry name" value="CYCLIC DI-GMP PHOSPHODIESTERASE PDEF"/>
    <property type="match status" value="1"/>
</dbReference>
<proteinExistence type="predicted"/>
<dbReference type="Gene3D" id="3.30.70.270">
    <property type="match status" value="1"/>
</dbReference>
<feature type="domain" description="GGDEF" evidence="2">
    <location>
        <begin position="315"/>
        <end position="448"/>
    </location>
</feature>
<dbReference type="InterPro" id="IPR001633">
    <property type="entry name" value="EAL_dom"/>
</dbReference>
<dbReference type="SMART" id="SM00052">
    <property type="entry name" value="EAL"/>
    <property type="match status" value="1"/>
</dbReference>
<dbReference type="InterPro" id="IPR035919">
    <property type="entry name" value="EAL_sf"/>
</dbReference>
<dbReference type="SMART" id="SM00065">
    <property type="entry name" value="GAF"/>
    <property type="match status" value="1"/>
</dbReference>
<dbReference type="CDD" id="cd01949">
    <property type="entry name" value="GGDEF"/>
    <property type="match status" value="1"/>
</dbReference>
<dbReference type="InterPro" id="IPR003018">
    <property type="entry name" value="GAF"/>
</dbReference>
<dbReference type="InterPro" id="IPR029016">
    <property type="entry name" value="GAF-like_dom_sf"/>
</dbReference>
<evidence type="ECO:0000259" key="2">
    <source>
        <dbReference type="PROSITE" id="PS50887"/>
    </source>
</evidence>
<dbReference type="SMART" id="SM00267">
    <property type="entry name" value="GGDEF"/>
    <property type="match status" value="1"/>
</dbReference>
<reference evidence="3 4" key="1">
    <citation type="submission" date="2018-06" db="EMBL/GenBank/DDBJ databases">
        <authorList>
            <consortium name="Pathogen Informatics"/>
            <person name="Doyle S."/>
        </authorList>
    </citation>
    <scope>NUCLEOTIDE SEQUENCE [LARGE SCALE GENOMIC DNA]</scope>
    <source>
        <strain evidence="3 4">NCTC4824</strain>
    </source>
</reference>
<dbReference type="EC" id="3.1.4.52" evidence="3"/>
<dbReference type="Gene3D" id="3.30.450.40">
    <property type="match status" value="1"/>
</dbReference>
<dbReference type="Pfam" id="PF00563">
    <property type="entry name" value="EAL"/>
    <property type="match status" value="1"/>
</dbReference>
<dbReference type="AlphaFoldDB" id="A0A2X4WQJ1"/>
<dbReference type="SUPFAM" id="SSF55073">
    <property type="entry name" value="Nucleotide cyclase"/>
    <property type="match status" value="1"/>
</dbReference>
<dbReference type="InterPro" id="IPR029787">
    <property type="entry name" value="Nucleotide_cyclase"/>
</dbReference>
<keyword evidence="3" id="KW-0378">Hydrolase</keyword>